<dbReference type="PANTHER" id="PTHR47219:SF9">
    <property type="entry name" value="GTPASE ACTIVATING PROTEIN AND CENTROSOME-ASSOCIATED, ISOFORM B"/>
    <property type="match status" value="1"/>
</dbReference>
<feature type="coiled-coil region" evidence="1">
    <location>
        <begin position="854"/>
        <end position="881"/>
    </location>
</feature>
<proteinExistence type="predicted"/>
<evidence type="ECO:0000256" key="1">
    <source>
        <dbReference type="SAM" id="Coils"/>
    </source>
</evidence>
<protein>
    <recommendedName>
        <fullName evidence="2">Rab-GAP TBC domain-containing protein</fullName>
    </recommendedName>
</protein>
<dbReference type="InterPro" id="IPR050302">
    <property type="entry name" value="Rab_GAP_TBC_domain"/>
</dbReference>
<accession>A0AAU9IPA3</accession>
<keyword evidence="4" id="KW-1185">Reference proteome</keyword>
<dbReference type="PROSITE" id="PS50086">
    <property type="entry name" value="TBC_RABGAP"/>
    <property type="match status" value="1"/>
</dbReference>
<comment type="caution">
    <text evidence="3">The sequence shown here is derived from an EMBL/GenBank/DDBJ whole genome shotgun (WGS) entry which is preliminary data.</text>
</comment>
<dbReference type="SUPFAM" id="SSF47923">
    <property type="entry name" value="Ypt/Rab-GAP domain of gyp1p"/>
    <property type="match status" value="2"/>
</dbReference>
<keyword evidence="1" id="KW-0175">Coiled coil</keyword>
<feature type="domain" description="Rab-GAP TBC" evidence="2">
    <location>
        <begin position="613"/>
        <end position="799"/>
    </location>
</feature>
<dbReference type="GO" id="GO:0031267">
    <property type="term" value="F:small GTPase binding"/>
    <property type="evidence" value="ECO:0007669"/>
    <property type="project" value="TreeGrafter"/>
</dbReference>
<dbReference type="SMART" id="SM00164">
    <property type="entry name" value="TBC"/>
    <property type="match status" value="1"/>
</dbReference>
<dbReference type="Gene3D" id="1.10.8.270">
    <property type="entry name" value="putative rabgap domain of human tbc1 domain family member 14 like domains"/>
    <property type="match status" value="1"/>
</dbReference>
<dbReference type="AlphaFoldDB" id="A0AAU9IPA3"/>
<organism evidence="3 4">
    <name type="scientific">Blepharisma stoltei</name>
    <dbReference type="NCBI Taxonomy" id="1481888"/>
    <lineage>
        <taxon>Eukaryota</taxon>
        <taxon>Sar</taxon>
        <taxon>Alveolata</taxon>
        <taxon>Ciliophora</taxon>
        <taxon>Postciliodesmatophora</taxon>
        <taxon>Heterotrichea</taxon>
        <taxon>Heterotrichida</taxon>
        <taxon>Blepharismidae</taxon>
        <taxon>Blepharisma</taxon>
    </lineage>
</organism>
<dbReference type="Gene3D" id="1.10.472.80">
    <property type="entry name" value="Ypt/Rab-GAP domain of gyp1p, domain 3"/>
    <property type="match status" value="1"/>
</dbReference>
<sequence>MSYSEICDKFDSIAANLKKGTQVVSAIHVFFKGFKKNLDSFNQQLQKLSEGLFADLPKEGNTDTLSGALNELTTYMKLHIQTQVQLSKNVQIDIIEPLELFLEHFTTTNSSLVSRGSIAAKDLAKSTEKVQKTKKSYIESAKLAERSEQMIAEEDTREKQDKALRLALYNRMLANKASENYTKAHEEMNTSWEFFDAEMPEVMEFIQQNEESRIHFLKYTFDKYIRHYKSYFTVIDEALDDFSAVSSKINSSIDVKIFVENLKTEPQKREEMVSYERWKEIQKEKSKQEETQKEPEITTELLIKILNFLTNNDSSPEDWIEVASKDSSKPEDLDPVYFGRISNVFHTPEGRTLFCDSLESLKHKSSLTPTKILQLAAIITSLLTVIMMEEDHDTIVFCKLVVLSHIFYTEDEQGKRVYLSEYISSHNIWHDKERWVEAIECGISAKISADKDNLQKYHSLKKKGNNLFGILKGIKNKFPQKIAENEHIIKSAAVMIISQFSFHMIHLGIPFETANAVILKCCQKVNLDTDRTCVLLAELQANQRMNLQVEDEWKRSLRNREKEREIWNGLLPIGLALDYLNHSESFILLQVCKKWNKKFYVPILKKWLSEAEESAQKIRSKAWIELLRDHMPPIEYQAFVQRITSEPSMISELEEIINMDVLRSYKDSLVNPNSLKNLLKTYAFYNPEVGYCQGMNYIAGTLLIQLQDEEMSFKCFAALIKRFNMTNIFIDDLPKLRQFFYMLDRLTGLLLPEVYEFFMEAGITSAHFSSPWFITLYANILQHKSHILIKLWDLFFQKGWKIIFKAAIAILSRMSRELIGTRYENVMSVLTSISMPNSHSDIFDESFINRLKQIKISNALLKDLEVEYENLKFRAENLKLSEVF</sequence>
<dbReference type="Proteomes" id="UP001162131">
    <property type="component" value="Unassembled WGS sequence"/>
</dbReference>
<evidence type="ECO:0000259" key="2">
    <source>
        <dbReference type="PROSITE" id="PS50086"/>
    </source>
</evidence>
<dbReference type="PANTHER" id="PTHR47219">
    <property type="entry name" value="RAB GTPASE-ACTIVATING PROTEIN 1-LIKE"/>
    <property type="match status" value="1"/>
</dbReference>
<dbReference type="InterPro" id="IPR000195">
    <property type="entry name" value="Rab-GAP-TBC_dom"/>
</dbReference>
<dbReference type="Pfam" id="PF00566">
    <property type="entry name" value="RabGAP-TBC"/>
    <property type="match status" value="1"/>
</dbReference>
<dbReference type="InterPro" id="IPR027267">
    <property type="entry name" value="AH/BAR_dom_sf"/>
</dbReference>
<dbReference type="SUPFAM" id="SSF103657">
    <property type="entry name" value="BAR/IMD domain-like"/>
    <property type="match status" value="1"/>
</dbReference>
<gene>
    <name evidence="3" type="ORF">BSTOLATCC_MIC14340</name>
</gene>
<name>A0AAU9IPA3_9CILI</name>
<reference evidence="3" key="1">
    <citation type="submission" date="2021-09" db="EMBL/GenBank/DDBJ databases">
        <authorList>
            <consortium name="AG Swart"/>
            <person name="Singh M."/>
            <person name="Singh A."/>
            <person name="Seah K."/>
            <person name="Emmerich C."/>
        </authorList>
    </citation>
    <scope>NUCLEOTIDE SEQUENCE</scope>
    <source>
        <strain evidence="3">ATCC30299</strain>
    </source>
</reference>
<dbReference type="Gene3D" id="1.20.1270.60">
    <property type="entry name" value="Arfaptin homology (AH) domain/BAR domain"/>
    <property type="match status" value="1"/>
</dbReference>
<evidence type="ECO:0000313" key="4">
    <source>
        <dbReference type="Proteomes" id="UP001162131"/>
    </source>
</evidence>
<dbReference type="InterPro" id="IPR035969">
    <property type="entry name" value="Rab-GAP_TBC_sf"/>
</dbReference>
<dbReference type="EMBL" id="CAJZBQ010000014">
    <property type="protein sequence ID" value="CAG9315586.1"/>
    <property type="molecule type" value="Genomic_DNA"/>
</dbReference>
<dbReference type="GO" id="GO:0005096">
    <property type="term" value="F:GTPase activator activity"/>
    <property type="evidence" value="ECO:0007669"/>
    <property type="project" value="TreeGrafter"/>
</dbReference>
<evidence type="ECO:0000313" key="3">
    <source>
        <dbReference type="EMBL" id="CAG9315586.1"/>
    </source>
</evidence>